<dbReference type="Proteomes" id="UP000091857">
    <property type="component" value="Chromosome 7"/>
</dbReference>
<dbReference type="EMBL" id="CM004393">
    <property type="protein sequence ID" value="KAG8650609.1"/>
    <property type="molecule type" value="Genomic_DNA"/>
</dbReference>
<sequence>MQSMGLLSEELIRKHQQTYAFLHIGMIQVAVKPATRLGLNTAAMLCVRDKRHSKFSDSLLGVVESSLCDGPIFFQCFPNLTLSLSDPHIMRTLILDIKTMGYDMTPGSENLILIYRIHYKAMNTMVPNLRDSATKLVSPKGMTTLFLTNMSKGNLIVAKPIQWDQVNLPDSWILEEAVPPRKKESTAIQSIMQSNEGTVAISFSRSRSVSNRRSMTEISLMSEPLPQRSSVSIPVQRMANSVYARPQSPVQRPQSPTPSDMGYDVESLQSKSFKIMLLETEEPFEKWFKMELPIREQKMWNKNLHTIGQQLNRVENQVSKMAAQPKLIDIIPTKEVVESSGTKVEDKVLFKPMDSKPIELSKRLAKLGIKEDGKMKAIAPLTMESEEEKSNTDHELIQLENMLRETDTAEVNRIKYPKASAAMDLKPYYPRPSPINLQFEDTSYNYMQYDGTSIVEWNIDGLLDYQIKNVLQYMTMYATASRAKGNDDPNTAKALIAGFGGQLKGWWDFTVSTEGKELIFRMVKQEGTQQRLHFIGSLINLRCPDLSHFKWYKDTFFSLVFIREDSNNSVWKDKFLAGLPALCSVIIIQFSTFCY</sequence>
<reference evidence="2" key="1">
    <citation type="journal article" date="2016" name="Nat. Biotechnol.">
        <title>Sequencing wild and cultivated cassava and related species reveals extensive interspecific hybridization and genetic diversity.</title>
        <authorList>
            <person name="Bredeson J.V."/>
            <person name="Lyons J.B."/>
            <person name="Prochnik S.E."/>
            <person name="Wu G.A."/>
            <person name="Ha C.M."/>
            <person name="Edsinger-Gonzales E."/>
            <person name="Grimwood J."/>
            <person name="Schmutz J."/>
            <person name="Rabbi I.Y."/>
            <person name="Egesi C."/>
            <person name="Nauluvula P."/>
            <person name="Lebot V."/>
            <person name="Ndunguru J."/>
            <person name="Mkamilo G."/>
            <person name="Bart R.S."/>
            <person name="Setter T.L."/>
            <person name="Gleadow R.M."/>
            <person name="Kulakow P."/>
            <person name="Ferguson M.E."/>
            <person name="Rounsley S."/>
            <person name="Rokhsar D.S."/>
        </authorList>
    </citation>
    <scope>NUCLEOTIDE SEQUENCE [LARGE SCALE GENOMIC DNA]</scope>
    <source>
        <strain evidence="2">cv. AM560-2</strain>
    </source>
</reference>
<evidence type="ECO:0000313" key="1">
    <source>
        <dbReference type="EMBL" id="KAG8650609.1"/>
    </source>
</evidence>
<protein>
    <submittedName>
        <fullName evidence="1">Uncharacterized protein</fullName>
    </submittedName>
</protein>
<gene>
    <name evidence="1" type="ORF">MANES_07G055364v8</name>
</gene>
<comment type="caution">
    <text evidence="1">The sequence shown here is derived from an EMBL/GenBank/DDBJ whole genome shotgun (WGS) entry which is preliminary data.</text>
</comment>
<evidence type="ECO:0000313" key="2">
    <source>
        <dbReference type="Proteomes" id="UP000091857"/>
    </source>
</evidence>
<proteinExistence type="predicted"/>
<organism evidence="1 2">
    <name type="scientific">Manihot esculenta</name>
    <name type="common">Cassava</name>
    <name type="synonym">Jatropha manihot</name>
    <dbReference type="NCBI Taxonomy" id="3983"/>
    <lineage>
        <taxon>Eukaryota</taxon>
        <taxon>Viridiplantae</taxon>
        <taxon>Streptophyta</taxon>
        <taxon>Embryophyta</taxon>
        <taxon>Tracheophyta</taxon>
        <taxon>Spermatophyta</taxon>
        <taxon>Magnoliopsida</taxon>
        <taxon>eudicotyledons</taxon>
        <taxon>Gunneridae</taxon>
        <taxon>Pentapetalae</taxon>
        <taxon>rosids</taxon>
        <taxon>fabids</taxon>
        <taxon>Malpighiales</taxon>
        <taxon>Euphorbiaceae</taxon>
        <taxon>Crotonoideae</taxon>
        <taxon>Manihoteae</taxon>
        <taxon>Manihot</taxon>
    </lineage>
</organism>
<accession>A0ACB7HF80</accession>
<name>A0ACB7HF80_MANES</name>
<keyword evidence="2" id="KW-1185">Reference proteome</keyword>